<dbReference type="SUPFAM" id="SSF46894">
    <property type="entry name" value="C-terminal effector domain of the bipartite response regulators"/>
    <property type="match status" value="1"/>
</dbReference>
<reference evidence="3" key="1">
    <citation type="submission" date="2017-04" db="EMBL/GenBank/DDBJ databases">
        <authorList>
            <person name="Varghese N."/>
            <person name="Submissions S."/>
        </authorList>
    </citation>
    <scope>NUCLEOTIDE SEQUENCE [LARGE SCALE GENOMIC DNA]</scope>
    <source>
        <strain evidence="3">RKEM611</strain>
    </source>
</reference>
<keyword evidence="3" id="KW-1185">Reference proteome</keyword>
<dbReference type="GO" id="GO:0003677">
    <property type="term" value="F:DNA binding"/>
    <property type="evidence" value="ECO:0007669"/>
    <property type="project" value="InterPro"/>
</dbReference>
<dbReference type="SMART" id="SM00421">
    <property type="entry name" value="HTH_LUXR"/>
    <property type="match status" value="1"/>
</dbReference>
<dbReference type="STRING" id="1513793.SAMN06296036_13541"/>
<dbReference type="PROSITE" id="PS50043">
    <property type="entry name" value="HTH_LUXR_2"/>
    <property type="match status" value="1"/>
</dbReference>
<dbReference type="Proteomes" id="UP000192907">
    <property type="component" value="Unassembled WGS sequence"/>
</dbReference>
<dbReference type="Gene3D" id="1.10.10.10">
    <property type="entry name" value="Winged helix-like DNA-binding domain superfamily/Winged helix DNA-binding domain"/>
    <property type="match status" value="1"/>
</dbReference>
<dbReference type="GO" id="GO:0006355">
    <property type="term" value="P:regulation of DNA-templated transcription"/>
    <property type="evidence" value="ECO:0007669"/>
    <property type="project" value="InterPro"/>
</dbReference>
<evidence type="ECO:0000259" key="1">
    <source>
        <dbReference type="PROSITE" id="PS50043"/>
    </source>
</evidence>
<feature type="domain" description="HTH luxR-type" evidence="1">
    <location>
        <begin position="11"/>
        <end position="77"/>
    </location>
</feature>
<evidence type="ECO:0000313" key="3">
    <source>
        <dbReference type="Proteomes" id="UP000192907"/>
    </source>
</evidence>
<dbReference type="Pfam" id="PF00196">
    <property type="entry name" value="GerE"/>
    <property type="match status" value="1"/>
</dbReference>
<dbReference type="EMBL" id="FWZT01000035">
    <property type="protein sequence ID" value="SMF80681.1"/>
    <property type="molecule type" value="Genomic_DNA"/>
</dbReference>
<dbReference type="InterPro" id="IPR036388">
    <property type="entry name" value="WH-like_DNA-bd_sf"/>
</dbReference>
<protein>
    <submittedName>
        <fullName evidence="2">Regulatory protein, luxR family</fullName>
    </submittedName>
</protein>
<accession>A0A1Y6CVR0</accession>
<organism evidence="2 3">
    <name type="scientific">Pseudobacteriovorax antillogorgiicola</name>
    <dbReference type="NCBI Taxonomy" id="1513793"/>
    <lineage>
        <taxon>Bacteria</taxon>
        <taxon>Pseudomonadati</taxon>
        <taxon>Bdellovibrionota</taxon>
        <taxon>Oligoflexia</taxon>
        <taxon>Oligoflexales</taxon>
        <taxon>Pseudobacteriovoracaceae</taxon>
        <taxon>Pseudobacteriovorax</taxon>
    </lineage>
</organism>
<proteinExistence type="predicted"/>
<name>A0A1Y6CVR0_9BACT</name>
<sequence>MDLKYHDEVAVFSTKYSLTRREKDVLLHLVNGVCSGEEVSESLGLSPNTVRIHFKNLFLKLDVNSKPEVLVKFLHFVVR</sequence>
<dbReference type="OrthoDB" id="343383at2"/>
<gene>
    <name evidence="2" type="ORF">SAMN06296036_13541</name>
</gene>
<dbReference type="CDD" id="cd06170">
    <property type="entry name" value="LuxR_C_like"/>
    <property type="match status" value="1"/>
</dbReference>
<dbReference type="AlphaFoldDB" id="A0A1Y6CVR0"/>
<evidence type="ECO:0000313" key="2">
    <source>
        <dbReference type="EMBL" id="SMF80681.1"/>
    </source>
</evidence>
<dbReference type="InterPro" id="IPR016032">
    <property type="entry name" value="Sig_transdc_resp-reg_C-effctor"/>
</dbReference>
<dbReference type="InterPro" id="IPR000792">
    <property type="entry name" value="Tscrpt_reg_LuxR_C"/>
</dbReference>
<dbReference type="RefSeq" id="WP_132325663.1">
    <property type="nucleotide sequence ID" value="NZ_FWZT01000035.1"/>
</dbReference>